<keyword evidence="2" id="KW-0472">Membrane</keyword>
<proteinExistence type="predicted"/>
<organism evidence="3 4">
    <name type="scientific">Tateyamaria omphalii</name>
    <dbReference type="NCBI Taxonomy" id="299262"/>
    <lineage>
        <taxon>Bacteria</taxon>
        <taxon>Pseudomonadati</taxon>
        <taxon>Pseudomonadota</taxon>
        <taxon>Alphaproteobacteria</taxon>
        <taxon>Rhodobacterales</taxon>
        <taxon>Roseobacteraceae</taxon>
        <taxon>Tateyamaria</taxon>
    </lineage>
</organism>
<keyword evidence="4" id="KW-1185">Reference proteome</keyword>
<sequence>MATDAKTRLEAHARRLGSIKSDYYGHVFQAVAGAYSDAFDAFNKKLDEQKAADDLKMELAMTVLIVAAVAAAPIAAGSAVTILAGTAVGKTMATYSARVASSGLATSKMARWAVSQGGALHSATNQLSNRTVVKAIWAPVRSEVASYVRKQTAKQATKVTTEVPGLEIQTGNPSSLLLAMTAYVKNTYAYLEAQIEAAIAGDGPEDILKAFADDLDKHPFLKRPPTIDEGTLATMRRRFELALFLDYLMQFDRLEVTKFSHHTRKDAIAVYTTTSSGIPDLPGSPSYPRNTSKQHSQEGQRVVYRDPGNKVEDRINELMGKELDASDTLVKLKDLPRELIRDRSFFETGPFGSDVDATAMRNSAKALRALNDASPLVNKLPAQAAAG</sequence>
<dbReference type="AlphaFoldDB" id="A0A1P8MV76"/>
<dbReference type="Proteomes" id="UP000186336">
    <property type="component" value="Chromosome"/>
</dbReference>
<feature type="region of interest" description="Disordered" evidence="1">
    <location>
        <begin position="279"/>
        <end position="300"/>
    </location>
</feature>
<dbReference type="RefSeq" id="WP_076627974.1">
    <property type="nucleotide sequence ID" value="NZ_CP019312.1"/>
</dbReference>
<feature type="transmembrane region" description="Helical" evidence="2">
    <location>
        <begin position="59"/>
        <end position="84"/>
    </location>
</feature>
<gene>
    <name evidence="3" type="ORF">BWR18_10195</name>
</gene>
<dbReference type="KEGG" id="tom:BWR18_10195"/>
<name>A0A1P8MV76_9RHOB</name>
<accession>A0A1P8MV76</accession>
<evidence type="ECO:0000313" key="3">
    <source>
        <dbReference type="EMBL" id="APX12007.1"/>
    </source>
</evidence>
<evidence type="ECO:0000256" key="1">
    <source>
        <dbReference type="SAM" id="MobiDB-lite"/>
    </source>
</evidence>
<dbReference type="OrthoDB" id="7803211at2"/>
<protein>
    <submittedName>
        <fullName evidence="3">Uncharacterized protein</fullName>
    </submittedName>
</protein>
<reference evidence="3 4" key="1">
    <citation type="submission" date="2017-01" db="EMBL/GenBank/DDBJ databases">
        <title>Complete genome of Tateyamaria omphalii DOK1-4 isolated from seawater in Dokdo.</title>
        <authorList>
            <person name="Kim J.H."/>
            <person name="Chi W.-J."/>
        </authorList>
    </citation>
    <scope>NUCLEOTIDE SEQUENCE [LARGE SCALE GENOMIC DNA]</scope>
    <source>
        <strain evidence="3 4">DOK1-4</strain>
    </source>
</reference>
<evidence type="ECO:0000313" key="4">
    <source>
        <dbReference type="Proteomes" id="UP000186336"/>
    </source>
</evidence>
<dbReference type="STRING" id="299262.BWR18_10195"/>
<keyword evidence="2" id="KW-0812">Transmembrane</keyword>
<keyword evidence="2" id="KW-1133">Transmembrane helix</keyword>
<dbReference type="EMBL" id="CP019312">
    <property type="protein sequence ID" value="APX12007.1"/>
    <property type="molecule type" value="Genomic_DNA"/>
</dbReference>
<evidence type="ECO:0000256" key="2">
    <source>
        <dbReference type="SAM" id="Phobius"/>
    </source>
</evidence>